<dbReference type="Proteomes" id="UP000070422">
    <property type="component" value="Unassembled WGS sequence"/>
</dbReference>
<protein>
    <submittedName>
        <fullName evidence="1">Uncharacterized protein</fullName>
    </submittedName>
</protein>
<gene>
    <name evidence="1" type="ORF">HMPREF3187_00490</name>
</gene>
<organism evidence="1 2">
    <name type="scientific">Aerococcus christensenii</name>
    <dbReference type="NCBI Taxonomy" id="87541"/>
    <lineage>
        <taxon>Bacteria</taxon>
        <taxon>Bacillati</taxon>
        <taxon>Bacillota</taxon>
        <taxon>Bacilli</taxon>
        <taxon>Lactobacillales</taxon>
        <taxon>Aerococcaceae</taxon>
        <taxon>Aerococcus</taxon>
    </lineage>
</organism>
<evidence type="ECO:0000313" key="2">
    <source>
        <dbReference type="Proteomes" id="UP000070422"/>
    </source>
</evidence>
<proteinExistence type="predicted"/>
<name>A0A133Y350_9LACT</name>
<comment type="caution">
    <text evidence="1">The sequence shown here is derived from an EMBL/GenBank/DDBJ whole genome shotgun (WGS) entry which is preliminary data.</text>
</comment>
<accession>A0A133Y350</accession>
<dbReference type="AlphaFoldDB" id="A0A133Y350"/>
<sequence>MTLIEQRGHPLSNDFIKFQFTSKKIKLQVLLLTFKAKLSKERPLFMT</sequence>
<evidence type="ECO:0000313" key="1">
    <source>
        <dbReference type="EMBL" id="KXB37633.1"/>
    </source>
</evidence>
<reference evidence="1 2" key="1">
    <citation type="submission" date="2016-01" db="EMBL/GenBank/DDBJ databases">
        <authorList>
            <person name="Oliw E.H."/>
        </authorList>
    </citation>
    <scope>NUCLEOTIDE SEQUENCE [LARGE SCALE GENOMIC DNA]</scope>
    <source>
        <strain evidence="1 2">KA00635</strain>
    </source>
</reference>
<dbReference type="EMBL" id="LSCQ01000022">
    <property type="protein sequence ID" value="KXB37633.1"/>
    <property type="molecule type" value="Genomic_DNA"/>
</dbReference>